<dbReference type="AlphaFoldDB" id="A0AAV3R472"/>
<evidence type="ECO:0000313" key="2">
    <source>
        <dbReference type="EMBL" id="GAA0169698.1"/>
    </source>
</evidence>
<proteinExistence type="predicted"/>
<dbReference type="EMBL" id="BAABME010006943">
    <property type="protein sequence ID" value="GAA0169698.1"/>
    <property type="molecule type" value="Genomic_DNA"/>
</dbReference>
<feature type="compositionally biased region" description="Low complexity" evidence="1">
    <location>
        <begin position="13"/>
        <end position="27"/>
    </location>
</feature>
<protein>
    <submittedName>
        <fullName evidence="2">Uncharacterized protein</fullName>
    </submittedName>
</protein>
<organism evidence="2 3">
    <name type="scientific">Lithospermum erythrorhizon</name>
    <name type="common">Purple gromwell</name>
    <name type="synonym">Lithospermum officinale var. erythrorhizon</name>
    <dbReference type="NCBI Taxonomy" id="34254"/>
    <lineage>
        <taxon>Eukaryota</taxon>
        <taxon>Viridiplantae</taxon>
        <taxon>Streptophyta</taxon>
        <taxon>Embryophyta</taxon>
        <taxon>Tracheophyta</taxon>
        <taxon>Spermatophyta</taxon>
        <taxon>Magnoliopsida</taxon>
        <taxon>eudicotyledons</taxon>
        <taxon>Gunneridae</taxon>
        <taxon>Pentapetalae</taxon>
        <taxon>asterids</taxon>
        <taxon>lamiids</taxon>
        <taxon>Boraginales</taxon>
        <taxon>Boraginaceae</taxon>
        <taxon>Boraginoideae</taxon>
        <taxon>Lithospermeae</taxon>
        <taxon>Lithospermum</taxon>
    </lineage>
</organism>
<feature type="compositionally biased region" description="Polar residues" evidence="1">
    <location>
        <begin position="32"/>
        <end position="41"/>
    </location>
</feature>
<name>A0AAV3R472_LITER</name>
<gene>
    <name evidence="2" type="ORF">LIER_24120</name>
</gene>
<feature type="region of interest" description="Disordered" evidence="1">
    <location>
        <begin position="1"/>
        <end position="45"/>
    </location>
</feature>
<accession>A0AAV3R472</accession>
<reference evidence="2 3" key="1">
    <citation type="submission" date="2024-01" db="EMBL/GenBank/DDBJ databases">
        <title>The complete chloroplast genome sequence of Lithospermum erythrorhizon: insights into the phylogenetic relationship among Boraginaceae species and the maternal lineages of purple gromwells.</title>
        <authorList>
            <person name="Okada T."/>
            <person name="Watanabe K."/>
        </authorList>
    </citation>
    <scope>NUCLEOTIDE SEQUENCE [LARGE SCALE GENOMIC DNA]</scope>
</reference>
<feature type="region of interest" description="Disordered" evidence="1">
    <location>
        <begin position="121"/>
        <end position="147"/>
    </location>
</feature>
<dbReference type="Proteomes" id="UP001454036">
    <property type="component" value="Unassembled WGS sequence"/>
</dbReference>
<sequence length="147" mass="15910">MAPKKRSGKNYGSNGTDSTDSSSSNGSKKARTNNSGGSASSPAVLKPHMKNYLNPIIIVPEILSRIDVLLERLDKLIVSMKIRQDYSYVGMPKDDKQEFLSIKLEIIKLFDQYGMLDDDVPAPCSSASSASSTNVGATMDGDDDDDE</sequence>
<evidence type="ECO:0000256" key="1">
    <source>
        <dbReference type="SAM" id="MobiDB-lite"/>
    </source>
</evidence>
<keyword evidence="3" id="KW-1185">Reference proteome</keyword>
<evidence type="ECO:0000313" key="3">
    <source>
        <dbReference type="Proteomes" id="UP001454036"/>
    </source>
</evidence>
<comment type="caution">
    <text evidence="2">The sequence shown here is derived from an EMBL/GenBank/DDBJ whole genome shotgun (WGS) entry which is preliminary data.</text>
</comment>